<organism evidence="3">
    <name type="scientific">OCS116 cluster bacterium</name>
    <dbReference type="NCBI Taxonomy" id="2030921"/>
    <lineage>
        <taxon>Bacteria</taxon>
        <taxon>Pseudomonadati</taxon>
        <taxon>Pseudomonadota</taxon>
        <taxon>Alphaproteobacteria</taxon>
        <taxon>OCS116 cluster</taxon>
    </lineage>
</organism>
<dbReference type="GO" id="GO:0003677">
    <property type="term" value="F:DNA binding"/>
    <property type="evidence" value="ECO:0007669"/>
    <property type="project" value="UniProtKB-KW"/>
</dbReference>
<dbReference type="InterPro" id="IPR009061">
    <property type="entry name" value="DNA-bd_dom_put_sf"/>
</dbReference>
<reference key="1">
    <citation type="submission" date="2017-08" db="EMBL/GenBank/DDBJ databases">
        <title>A dynamic microbial community with high functional redundancy inhabits the cold, oxic subseafloor aquifer.</title>
        <authorList>
            <person name="Tully B.J."/>
            <person name="Wheat C.G."/>
            <person name="Glazer B.T."/>
            <person name="Huber J.A."/>
        </authorList>
    </citation>
    <scope>NUCLEOTIDE SEQUENCE [LARGE SCALE GENOMIC DNA]</scope>
</reference>
<evidence type="ECO:0000313" key="3">
    <source>
        <dbReference type="EMBL" id="PCJ02607.1"/>
    </source>
</evidence>
<proteinExistence type="predicted"/>
<dbReference type="Gene3D" id="1.10.10.10">
    <property type="entry name" value="Winged helix-like DNA-binding domain superfamily/Winged helix DNA-binding domain"/>
    <property type="match status" value="1"/>
</dbReference>
<dbReference type="AlphaFoldDB" id="A0A2A4Z6F6"/>
<dbReference type="InterPro" id="IPR041657">
    <property type="entry name" value="HTH_17"/>
</dbReference>
<feature type="compositionally biased region" description="Basic residues" evidence="1">
    <location>
        <begin position="60"/>
        <end position="76"/>
    </location>
</feature>
<gene>
    <name evidence="3" type="ORF">COB13_05325</name>
</gene>
<keyword evidence="3" id="KW-0238">DNA-binding</keyword>
<dbReference type="InterPro" id="IPR036388">
    <property type="entry name" value="WH-like_DNA-bd_sf"/>
</dbReference>
<comment type="caution">
    <text evidence="3">The sequence shown here is derived from an EMBL/GenBank/DDBJ whole genome shotgun (WGS) entry which is preliminary data.</text>
</comment>
<dbReference type="Pfam" id="PF12728">
    <property type="entry name" value="HTH_17"/>
    <property type="match status" value="1"/>
</dbReference>
<dbReference type="SUPFAM" id="SSF46955">
    <property type="entry name" value="Putative DNA-binding domain"/>
    <property type="match status" value="1"/>
</dbReference>
<feature type="region of interest" description="Disordered" evidence="1">
    <location>
        <begin position="59"/>
        <end position="83"/>
    </location>
</feature>
<protein>
    <submittedName>
        <fullName evidence="3">DNA-binding protein</fullName>
    </submittedName>
</protein>
<evidence type="ECO:0000256" key="1">
    <source>
        <dbReference type="SAM" id="MobiDB-lite"/>
    </source>
</evidence>
<dbReference type="EMBL" id="NVUS01000004">
    <property type="protein sequence ID" value="PCJ02607.1"/>
    <property type="molecule type" value="Genomic_DNA"/>
</dbReference>
<feature type="domain" description="Helix-turn-helix" evidence="2">
    <location>
        <begin position="11"/>
        <end position="57"/>
    </location>
</feature>
<dbReference type="NCBIfam" id="TIGR01764">
    <property type="entry name" value="excise"/>
    <property type="match status" value="1"/>
</dbReference>
<sequence>MENKTENSSPFLTVEQAAERLHLKPDTLDKWRHNGNGPIFRTHGRRVVYHIDELDAWSKKTSRQSSRKYNLKKNRSKNGGESE</sequence>
<accession>A0A2A4Z6F6</accession>
<name>A0A2A4Z6F6_9PROT</name>
<evidence type="ECO:0000259" key="2">
    <source>
        <dbReference type="Pfam" id="PF12728"/>
    </source>
</evidence>
<reference evidence="3" key="2">
    <citation type="journal article" date="2018" name="ISME J.">
        <title>A dynamic microbial community with high functional redundancy inhabits the cold, oxic subseafloor aquifer.</title>
        <authorList>
            <person name="Tully B.J."/>
            <person name="Wheat C.G."/>
            <person name="Glazer B.T."/>
            <person name="Huber J.A."/>
        </authorList>
    </citation>
    <scope>NUCLEOTIDE SEQUENCE</scope>
    <source>
        <strain evidence="3">NORP83</strain>
    </source>
</reference>
<dbReference type="InterPro" id="IPR010093">
    <property type="entry name" value="SinI_DNA-bd"/>
</dbReference>